<organism evidence="8 9">
    <name type="scientific">Hymenoscyphus albidus</name>
    <dbReference type="NCBI Taxonomy" id="595503"/>
    <lineage>
        <taxon>Eukaryota</taxon>
        <taxon>Fungi</taxon>
        <taxon>Dikarya</taxon>
        <taxon>Ascomycota</taxon>
        <taxon>Pezizomycotina</taxon>
        <taxon>Leotiomycetes</taxon>
        <taxon>Helotiales</taxon>
        <taxon>Helotiaceae</taxon>
        <taxon>Hymenoscyphus</taxon>
    </lineage>
</organism>
<dbReference type="OrthoDB" id="1879366at2759"/>
<dbReference type="GO" id="GO:0004022">
    <property type="term" value="F:alcohol dehydrogenase (NAD+) activity"/>
    <property type="evidence" value="ECO:0007669"/>
    <property type="project" value="TreeGrafter"/>
</dbReference>
<reference evidence="8" key="1">
    <citation type="submission" date="2021-07" db="EMBL/GenBank/DDBJ databases">
        <authorList>
            <person name="Durling M."/>
        </authorList>
    </citation>
    <scope>NUCLEOTIDE SEQUENCE</scope>
</reference>
<dbReference type="FunFam" id="3.40.50.720:FF:000039">
    <property type="entry name" value="Alcohol dehydrogenase AdhP"/>
    <property type="match status" value="1"/>
</dbReference>
<dbReference type="AlphaFoldDB" id="A0A9N9Q1W2"/>
<dbReference type="Gene3D" id="3.90.180.10">
    <property type="entry name" value="Medium-chain alcohol dehydrogenases, catalytic domain"/>
    <property type="match status" value="1"/>
</dbReference>
<evidence type="ECO:0000313" key="9">
    <source>
        <dbReference type="Proteomes" id="UP000701801"/>
    </source>
</evidence>
<comment type="caution">
    <text evidence="8">The sequence shown here is derived from an EMBL/GenBank/DDBJ whole genome shotgun (WGS) entry which is preliminary data.</text>
</comment>
<feature type="domain" description="Enoyl reductase (ER)" evidence="7">
    <location>
        <begin position="117"/>
        <end position="460"/>
    </location>
</feature>
<evidence type="ECO:0000313" key="8">
    <source>
        <dbReference type="EMBL" id="CAG8971792.1"/>
    </source>
</evidence>
<evidence type="ECO:0000256" key="6">
    <source>
        <dbReference type="ARBA" id="ARBA00023027"/>
    </source>
</evidence>
<keyword evidence="4" id="KW-0862">Zinc</keyword>
<protein>
    <recommendedName>
        <fullName evidence="7">Enoyl reductase (ER) domain-containing protein</fullName>
    </recommendedName>
</protein>
<keyword evidence="6" id="KW-0520">NAD</keyword>
<comment type="cofactor">
    <cofactor evidence="1">
        <name>Zn(2+)</name>
        <dbReference type="ChEBI" id="CHEBI:29105"/>
    </cofactor>
</comment>
<dbReference type="Pfam" id="PF00107">
    <property type="entry name" value="ADH_zinc_N"/>
    <property type="match status" value="1"/>
</dbReference>
<dbReference type="PANTHER" id="PTHR42940:SF5">
    <property type="entry name" value="ALCOHOL DEHYDROGENASE 2"/>
    <property type="match status" value="1"/>
</dbReference>
<dbReference type="Pfam" id="PF08240">
    <property type="entry name" value="ADH_N"/>
    <property type="match status" value="1"/>
</dbReference>
<dbReference type="InterPro" id="IPR011032">
    <property type="entry name" value="GroES-like_sf"/>
</dbReference>
<keyword evidence="5" id="KW-0560">Oxidoreductase</keyword>
<dbReference type="Proteomes" id="UP000701801">
    <property type="component" value="Unassembled WGS sequence"/>
</dbReference>
<evidence type="ECO:0000256" key="5">
    <source>
        <dbReference type="ARBA" id="ARBA00023002"/>
    </source>
</evidence>
<dbReference type="PANTHER" id="PTHR42940">
    <property type="entry name" value="ALCOHOL DEHYDROGENASE 1-RELATED"/>
    <property type="match status" value="1"/>
</dbReference>
<dbReference type="InterPro" id="IPR013149">
    <property type="entry name" value="ADH-like_C"/>
</dbReference>
<comment type="similarity">
    <text evidence="2">Belongs to the zinc-containing alcohol dehydrogenase family.</text>
</comment>
<gene>
    <name evidence="8" type="ORF">HYALB_00001901</name>
</gene>
<proteinExistence type="inferred from homology"/>
<evidence type="ECO:0000256" key="3">
    <source>
        <dbReference type="ARBA" id="ARBA00022723"/>
    </source>
</evidence>
<dbReference type="CDD" id="cd08297">
    <property type="entry name" value="CAD3"/>
    <property type="match status" value="1"/>
</dbReference>
<dbReference type="EMBL" id="CAJVRM010000028">
    <property type="protein sequence ID" value="CAG8971792.1"/>
    <property type="molecule type" value="Genomic_DNA"/>
</dbReference>
<dbReference type="GO" id="GO:0046872">
    <property type="term" value="F:metal ion binding"/>
    <property type="evidence" value="ECO:0007669"/>
    <property type="project" value="UniProtKB-KW"/>
</dbReference>
<evidence type="ECO:0000256" key="4">
    <source>
        <dbReference type="ARBA" id="ARBA00022833"/>
    </source>
</evidence>
<accession>A0A9N9Q1W2</accession>
<sequence length="463" mass="49837">MQGGEGQGRETGESKLKKKAGFLAPTCFESLYAFASTNKERMWGFWCVRATSFHLKFHQNSRWISVPAVPLSRNFSLTQRTGFPFVFKAHLYHHPNHNSTTMTELDVPKRHLALVYDAPGSISVKTVEVDTPEPGVGEVLVRLTHTGVCHSDLGVMENKFKGLPLPTLAGQIGGHEGIGIVHKLGPGQEDSRVKLGDRVGIKWVAYACGACLPCLEGRDGVCFVRLPDEEKNPGTFQQYAIAPANYVTPIPSGLSSEEAAPMMCAGLTTYSALRKSDAKSGQWVVISGAGGGLGHIATQIGAFGMAFRIIGIDHGSKEELVKECGAEVFLDVTKFDTKTMTQEIKNITGGLGASAVIVCTSSNKAYAQGLGFLRFGGTMVCVGLPEGDAEPIATAFAGSMITMEHVIRGSALGNQREASEILDLAVRGKVKTHVQVRKMNELTEVFNEMSKGQMHGRVVLDLQ</sequence>
<dbReference type="InterPro" id="IPR013154">
    <property type="entry name" value="ADH-like_N"/>
</dbReference>
<evidence type="ECO:0000256" key="1">
    <source>
        <dbReference type="ARBA" id="ARBA00001947"/>
    </source>
</evidence>
<dbReference type="InterPro" id="IPR036291">
    <property type="entry name" value="NAD(P)-bd_dom_sf"/>
</dbReference>
<evidence type="ECO:0000256" key="2">
    <source>
        <dbReference type="ARBA" id="ARBA00008072"/>
    </source>
</evidence>
<dbReference type="SUPFAM" id="SSF51735">
    <property type="entry name" value="NAD(P)-binding Rossmann-fold domains"/>
    <property type="match status" value="1"/>
</dbReference>
<dbReference type="SMART" id="SM00829">
    <property type="entry name" value="PKS_ER"/>
    <property type="match status" value="1"/>
</dbReference>
<evidence type="ECO:0000259" key="7">
    <source>
        <dbReference type="SMART" id="SM00829"/>
    </source>
</evidence>
<keyword evidence="9" id="KW-1185">Reference proteome</keyword>
<dbReference type="InterPro" id="IPR020843">
    <property type="entry name" value="ER"/>
</dbReference>
<dbReference type="Gene3D" id="3.40.50.720">
    <property type="entry name" value="NAD(P)-binding Rossmann-like Domain"/>
    <property type="match status" value="1"/>
</dbReference>
<dbReference type="GO" id="GO:0005737">
    <property type="term" value="C:cytoplasm"/>
    <property type="evidence" value="ECO:0007669"/>
    <property type="project" value="TreeGrafter"/>
</dbReference>
<dbReference type="SUPFAM" id="SSF50129">
    <property type="entry name" value="GroES-like"/>
    <property type="match status" value="1"/>
</dbReference>
<keyword evidence="3" id="KW-0479">Metal-binding</keyword>
<name>A0A9N9Q1W2_9HELO</name>